<feature type="site" description="Essential for catalytic activity" evidence="21">
    <location>
        <position position="128"/>
    </location>
</feature>
<dbReference type="PANTHER" id="PTHR21327">
    <property type="entry name" value="GTP CYCLOHYDROLASE II-RELATED"/>
    <property type="match status" value="1"/>
</dbReference>
<comment type="cofactor">
    <cofactor evidence="21">
        <name>Mg(2+)</name>
        <dbReference type="ChEBI" id="CHEBI:18420"/>
    </cofactor>
    <cofactor evidence="21">
        <name>Mn(2+)</name>
        <dbReference type="ChEBI" id="CHEBI:29035"/>
    </cofactor>
    <text evidence="21">Binds 2 divalent metal cations per subunit. Magnesium or manganese.</text>
</comment>
<evidence type="ECO:0000256" key="13">
    <source>
        <dbReference type="ARBA" id="ARBA00022842"/>
    </source>
</evidence>
<dbReference type="GO" id="GO:0005525">
    <property type="term" value="F:GTP binding"/>
    <property type="evidence" value="ECO:0007669"/>
    <property type="project" value="UniProtKB-KW"/>
</dbReference>
<feature type="binding site" evidence="21">
    <location>
        <begin position="29"/>
        <end position="30"/>
    </location>
    <ligand>
        <name>D-ribulose 5-phosphate</name>
        <dbReference type="ChEBI" id="CHEBI:58121"/>
    </ligand>
</feature>
<dbReference type="EMBL" id="CBLY010000004">
    <property type="protein sequence ID" value="CDG33371.1"/>
    <property type="molecule type" value="Genomic_DNA"/>
</dbReference>
<evidence type="ECO:0000256" key="21">
    <source>
        <dbReference type="HAMAP-Rule" id="MF_00180"/>
    </source>
</evidence>
<feature type="binding site" evidence="21">
    <location>
        <position position="30"/>
    </location>
    <ligand>
        <name>Mg(2+)</name>
        <dbReference type="ChEBI" id="CHEBI:18420"/>
        <label>1</label>
    </ligand>
</feature>
<sequence>MSSLSSNLKAAIAAVRAGRMVVMVDDEDRENEGDLILPAQFATQETINFMARQACGLICLSLEADQIDRLGLSPMVAKNQDPRGTAFTVSIEAAHGVTTGISAAERAHTIQVASAPDATPADIISPGHMFPLRANPDGVMAREGHTEGAVDLMRLAGLRPAGVICEIMAEDGTMMRLPELRHYARRHGLPLISIAEMRRWIAEHGRGDVGALDMAEAPLSEEAQLAVADLPTVCGGEDLRVHAFRGADGVEHLALVKGKPDQTVPLVRLHSECVTGDALGSLRCDCGPQLREALKRIAAAESGVLLYLRGHEGRGIGLANKIRAYELQDQGMDTVDANEALGLPADARRWDMAAHMLASLGVTRLRLLTNNPEKERGLTEAGLVVEAVERLVVPSNPFNRHYLETKRTRMGHMLQES</sequence>
<dbReference type="CDD" id="cd00641">
    <property type="entry name" value="GTP_cyclohydro2"/>
    <property type="match status" value="1"/>
</dbReference>
<comment type="pathway">
    <text evidence="5 21">Cofactor biosynthesis; riboflavin biosynthesis; 2-hydroxy-3-oxobutyl phosphate from D-ribulose 5-phosphate: step 1/1.</text>
</comment>
<comment type="catalytic activity">
    <reaction evidence="19 20">
        <text>GTP + 4 H2O = 2,5-diamino-6-hydroxy-4-(5-phosphoribosylamino)-pyrimidine + formate + 2 phosphate + 3 H(+)</text>
        <dbReference type="Rhea" id="RHEA:23704"/>
        <dbReference type="ChEBI" id="CHEBI:15377"/>
        <dbReference type="ChEBI" id="CHEBI:15378"/>
        <dbReference type="ChEBI" id="CHEBI:15740"/>
        <dbReference type="ChEBI" id="CHEBI:37565"/>
        <dbReference type="ChEBI" id="CHEBI:43474"/>
        <dbReference type="ChEBI" id="CHEBI:58614"/>
        <dbReference type="EC" id="3.5.4.25"/>
    </reaction>
</comment>
<dbReference type="Pfam" id="PF00925">
    <property type="entry name" value="GTP_cyclohydro2"/>
    <property type="match status" value="1"/>
</dbReference>
<dbReference type="FunFam" id="3.90.870.10:FF:000001">
    <property type="entry name" value="Riboflavin biosynthesis protein RibBA"/>
    <property type="match status" value="1"/>
</dbReference>
<dbReference type="FunFam" id="3.40.50.10990:FF:000001">
    <property type="entry name" value="Riboflavin biosynthesis protein RibBA"/>
    <property type="match status" value="1"/>
</dbReference>
<dbReference type="NCBIfam" id="TIGR00505">
    <property type="entry name" value="ribA"/>
    <property type="match status" value="1"/>
</dbReference>
<feature type="binding site" evidence="20">
    <location>
        <position position="286"/>
    </location>
    <ligand>
        <name>Zn(2+)</name>
        <dbReference type="ChEBI" id="CHEBI:29105"/>
        <note>catalytic</note>
    </ligand>
</feature>
<dbReference type="Gene3D" id="3.90.870.10">
    <property type="entry name" value="DHBP synthase"/>
    <property type="match status" value="1"/>
</dbReference>
<evidence type="ECO:0000256" key="20">
    <source>
        <dbReference type="HAMAP-Rule" id="MF_00179"/>
    </source>
</evidence>
<dbReference type="GO" id="GO:0000287">
    <property type="term" value="F:magnesium ion binding"/>
    <property type="evidence" value="ECO:0007669"/>
    <property type="project" value="UniProtKB-UniRule"/>
</dbReference>
<feature type="binding site" evidence="20">
    <location>
        <position position="334"/>
    </location>
    <ligand>
        <name>GTP</name>
        <dbReference type="ChEBI" id="CHEBI:37565"/>
    </ligand>
</feature>
<evidence type="ECO:0000256" key="6">
    <source>
        <dbReference type="ARBA" id="ARBA00005520"/>
    </source>
</evidence>
<comment type="function">
    <text evidence="3 21">Catalyzes the conversion of D-ribulose 5-phosphate to formate and 3,4-dihydroxy-2-butanone 4-phosphate.</text>
</comment>
<reference evidence="23 24" key="2">
    <citation type="journal article" date="2014" name="PLoS ONE">
        <title>Evolution of mitochondria reconstructed from the energy metabolism of living bacteria.</title>
        <authorList>
            <person name="Degli Esposti M."/>
            <person name="Chouaia B."/>
            <person name="Comandatore F."/>
            <person name="Crotti E."/>
            <person name="Sassera D."/>
            <person name="Lievens P.M."/>
            <person name="Daffonchio D."/>
            <person name="Bandi C."/>
        </authorList>
    </citation>
    <scope>NUCLEOTIDE SEQUENCE [LARGE SCALE GENOMIC DNA]</scope>
    <source>
        <strain evidence="24">AM169</strain>
    </source>
</reference>
<evidence type="ECO:0000256" key="12">
    <source>
        <dbReference type="ARBA" id="ARBA00022833"/>
    </source>
</evidence>
<keyword evidence="16 21" id="KW-0456">Lyase</keyword>
<keyword evidence="13 21" id="KW-0460">Magnesium</keyword>
<evidence type="ECO:0000256" key="10">
    <source>
        <dbReference type="ARBA" id="ARBA00022741"/>
    </source>
</evidence>
<evidence type="ECO:0000256" key="9">
    <source>
        <dbReference type="ARBA" id="ARBA00022723"/>
    </source>
</evidence>
<feature type="active site" description="Nucleophile" evidence="20">
    <location>
        <position position="348"/>
    </location>
</feature>
<dbReference type="GO" id="GO:0003935">
    <property type="term" value="F:GTP cyclohydrolase II activity"/>
    <property type="evidence" value="ECO:0007669"/>
    <property type="project" value="UniProtKB-UniRule"/>
</dbReference>
<feature type="binding site" evidence="20">
    <location>
        <position position="369"/>
    </location>
    <ligand>
        <name>GTP</name>
        <dbReference type="ChEBI" id="CHEBI:37565"/>
    </ligand>
</feature>
<dbReference type="AlphaFoldDB" id="A0A7U7G583"/>
<feature type="binding site" evidence="20">
    <location>
        <begin position="312"/>
        <end position="314"/>
    </location>
    <ligand>
        <name>GTP</name>
        <dbReference type="ChEBI" id="CHEBI:37565"/>
    </ligand>
</feature>
<feature type="domain" description="GTP cyclohydrolase II" evidence="22">
    <location>
        <begin position="227"/>
        <end position="386"/>
    </location>
</feature>
<evidence type="ECO:0000256" key="7">
    <source>
        <dbReference type="ARBA" id="ARBA00008976"/>
    </source>
</evidence>
<dbReference type="SUPFAM" id="SSF142695">
    <property type="entry name" value="RibA-like"/>
    <property type="match status" value="1"/>
</dbReference>
<evidence type="ECO:0000256" key="18">
    <source>
        <dbReference type="ARBA" id="ARBA00043932"/>
    </source>
</evidence>
<comment type="similarity">
    <text evidence="20">Belongs to the GTP cyclohydrolase II family.</text>
</comment>
<comment type="function">
    <text evidence="18 20">Catalyzes the conversion of GTP to 2,5-diamino-6-ribosylamino-4(3H)-pyrimidinone 5'-phosphate (DARP), formate and pyrophosphate.</text>
</comment>
<dbReference type="SUPFAM" id="SSF55821">
    <property type="entry name" value="YrdC/RibB"/>
    <property type="match status" value="1"/>
</dbReference>
<dbReference type="GO" id="GO:0009231">
    <property type="term" value="P:riboflavin biosynthetic process"/>
    <property type="evidence" value="ECO:0007669"/>
    <property type="project" value="UniProtKB-UniRule"/>
</dbReference>
<reference evidence="23 24" key="1">
    <citation type="journal article" date="2014" name="Genome Biol. Evol.">
        <title>Acetic acid bacteria genomes reveal functional traits for adaptation to life in insect guts.</title>
        <authorList>
            <person name="Chouaia B."/>
            <person name="Gaiarsa S."/>
            <person name="Crotti E."/>
            <person name="Comandatore F."/>
            <person name="Degli Esposti M."/>
            <person name="Ricci I."/>
            <person name="Alma A."/>
            <person name="Favia G."/>
            <person name="Bandi C."/>
            <person name="Daffonchio D."/>
        </authorList>
    </citation>
    <scope>NUCLEOTIDE SEQUENCE [LARGE SCALE GENOMIC DNA]</scope>
    <source>
        <strain evidence="24">AM169</strain>
    </source>
</reference>
<dbReference type="PIRSF" id="PIRSF001259">
    <property type="entry name" value="RibA"/>
    <property type="match status" value="1"/>
</dbReference>
<dbReference type="EC" id="4.1.99.12" evidence="21"/>
<evidence type="ECO:0000256" key="17">
    <source>
        <dbReference type="ARBA" id="ARBA00023268"/>
    </source>
</evidence>
<accession>A0A7U7G583</accession>
<evidence type="ECO:0000256" key="19">
    <source>
        <dbReference type="ARBA" id="ARBA00049295"/>
    </source>
</evidence>
<evidence type="ECO:0000313" key="24">
    <source>
        <dbReference type="Proteomes" id="UP000027590"/>
    </source>
</evidence>
<comment type="similarity">
    <text evidence="7">In the C-terminal section; belongs to the GTP cyclohydrolase II family.</text>
</comment>
<dbReference type="GO" id="GO:0030145">
    <property type="term" value="F:manganese ion binding"/>
    <property type="evidence" value="ECO:0007669"/>
    <property type="project" value="UniProtKB-UniRule"/>
</dbReference>
<comment type="catalytic activity">
    <reaction evidence="1 21">
        <text>D-ribulose 5-phosphate = (2S)-2-hydroxy-3-oxobutyl phosphate + formate + H(+)</text>
        <dbReference type="Rhea" id="RHEA:18457"/>
        <dbReference type="ChEBI" id="CHEBI:15378"/>
        <dbReference type="ChEBI" id="CHEBI:15740"/>
        <dbReference type="ChEBI" id="CHEBI:58121"/>
        <dbReference type="ChEBI" id="CHEBI:58830"/>
        <dbReference type="EC" id="4.1.99.12"/>
    </reaction>
</comment>
<dbReference type="NCBIfam" id="TIGR00506">
    <property type="entry name" value="ribB"/>
    <property type="match status" value="1"/>
</dbReference>
<comment type="pathway">
    <text evidence="4 20">Cofactor biosynthesis; riboflavin biosynthesis; 5-amino-6-(D-ribitylamino)uracil from GTP: step 1/4.</text>
</comment>
<dbReference type="Gene3D" id="3.40.50.10990">
    <property type="entry name" value="GTP cyclohydrolase II"/>
    <property type="match status" value="1"/>
</dbReference>
<feature type="binding site" evidence="20">
    <location>
        <position position="289"/>
    </location>
    <ligand>
        <name>GTP</name>
        <dbReference type="ChEBI" id="CHEBI:37565"/>
    </ligand>
</feature>
<keyword evidence="10 20" id="KW-0547">Nucleotide-binding</keyword>
<dbReference type="HAMAP" id="MF_00180">
    <property type="entry name" value="RibB"/>
    <property type="match status" value="1"/>
</dbReference>
<evidence type="ECO:0000256" key="3">
    <source>
        <dbReference type="ARBA" id="ARBA00002284"/>
    </source>
</evidence>
<keyword evidence="14 20" id="KW-0342">GTP-binding</keyword>
<evidence type="ECO:0000256" key="5">
    <source>
        <dbReference type="ARBA" id="ARBA00004904"/>
    </source>
</evidence>
<comment type="cofactor">
    <cofactor evidence="2">
        <name>Mn(2+)</name>
        <dbReference type="ChEBI" id="CHEBI:29035"/>
    </cofactor>
</comment>
<keyword evidence="8 21" id="KW-0686">Riboflavin biosynthesis</keyword>
<comment type="subunit">
    <text evidence="21">Homodimer.</text>
</comment>
<dbReference type="InterPro" id="IPR036144">
    <property type="entry name" value="RibA-like_sf"/>
</dbReference>
<keyword evidence="12 20" id="KW-0862">Zinc</keyword>
<keyword evidence="9 21" id="KW-0479">Metal-binding</keyword>
<evidence type="ECO:0000259" key="22">
    <source>
        <dbReference type="Pfam" id="PF00925"/>
    </source>
</evidence>
<protein>
    <recommendedName>
        <fullName evidence="20 21">Multifunctional fusion protein</fullName>
    </recommendedName>
    <domain>
        <recommendedName>
            <fullName evidence="20">GTP cyclohydrolase-2</fullName>
            <ecNumber evidence="20">3.5.4.25</ecNumber>
        </recommendedName>
        <alternativeName>
            <fullName evidence="20">GTP cyclohydrolase II</fullName>
        </alternativeName>
    </domain>
    <domain>
        <recommendedName>
            <fullName evidence="21">3,4-dihydroxy-2-butanone 4-phosphate synthase</fullName>
            <shortName evidence="21">DHBP synthase</shortName>
            <ecNumber evidence="21">4.1.99.12</ecNumber>
        </recommendedName>
    </domain>
</protein>
<dbReference type="Proteomes" id="UP000027590">
    <property type="component" value="Unassembled WGS sequence"/>
</dbReference>
<dbReference type="Pfam" id="PF00926">
    <property type="entry name" value="DHBP_synthase"/>
    <property type="match status" value="1"/>
</dbReference>
<feature type="binding site" evidence="21">
    <location>
        <begin position="142"/>
        <end position="146"/>
    </location>
    <ligand>
        <name>D-ribulose 5-phosphate</name>
        <dbReference type="ChEBI" id="CHEBI:58121"/>
    </ligand>
</feature>
<feature type="site" description="Essential for catalytic activity" evidence="21">
    <location>
        <position position="166"/>
    </location>
</feature>
<evidence type="ECO:0000256" key="8">
    <source>
        <dbReference type="ARBA" id="ARBA00022619"/>
    </source>
</evidence>
<evidence type="ECO:0000256" key="15">
    <source>
        <dbReference type="ARBA" id="ARBA00023211"/>
    </source>
</evidence>
<comment type="caution">
    <text evidence="23">The sequence shown here is derived from an EMBL/GenBank/DDBJ whole genome shotgun (WGS) entry which is preliminary data.</text>
</comment>
<feature type="binding site" evidence="20">
    <location>
        <position position="273"/>
    </location>
    <ligand>
        <name>Zn(2+)</name>
        <dbReference type="ChEBI" id="CHEBI:29105"/>
        <note>catalytic</note>
    </ligand>
</feature>
<keyword evidence="17" id="KW-0511">Multifunctional enzyme</keyword>
<dbReference type="PANTHER" id="PTHR21327:SF18">
    <property type="entry name" value="3,4-DIHYDROXY-2-BUTANONE 4-PHOSPHATE SYNTHASE"/>
    <property type="match status" value="1"/>
</dbReference>
<dbReference type="GO" id="GO:0008686">
    <property type="term" value="F:3,4-dihydroxy-2-butanone-4-phosphate synthase activity"/>
    <property type="evidence" value="ECO:0007669"/>
    <property type="project" value="UniProtKB-UniRule"/>
</dbReference>
<feature type="binding site" evidence="21">
    <location>
        <position position="145"/>
    </location>
    <ligand>
        <name>Mg(2+)</name>
        <dbReference type="ChEBI" id="CHEBI:18420"/>
        <label>2</label>
    </ligand>
</feature>
<comment type="similarity">
    <text evidence="21">Belongs to the DHBP synthase family.</text>
</comment>
<evidence type="ECO:0000256" key="2">
    <source>
        <dbReference type="ARBA" id="ARBA00001936"/>
    </source>
</evidence>
<keyword evidence="11 20" id="KW-0378">Hydrolase</keyword>
<comment type="cofactor">
    <cofactor evidence="20">
        <name>Zn(2+)</name>
        <dbReference type="ChEBI" id="CHEBI:29105"/>
    </cofactor>
    <text evidence="20">Binds 1 zinc ion per subunit.</text>
</comment>
<dbReference type="NCBIfam" id="NF001591">
    <property type="entry name" value="PRK00393.1"/>
    <property type="match status" value="1"/>
</dbReference>
<keyword evidence="15 21" id="KW-0464">Manganese</keyword>
<feature type="binding site" evidence="21">
    <location>
        <position position="34"/>
    </location>
    <ligand>
        <name>D-ribulose 5-phosphate</name>
        <dbReference type="ChEBI" id="CHEBI:58121"/>
    </ligand>
</feature>
<name>A0A7U7G583_9PROT</name>
<dbReference type="InterPro" id="IPR000422">
    <property type="entry name" value="DHBP_synthase_RibB"/>
</dbReference>
<feature type="binding site" evidence="20">
    <location>
        <begin position="268"/>
        <end position="272"/>
    </location>
    <ligand>
        <name>GTP</name>
        <dbReference type="ChEBI" id="CHEBI:37565"/>
    </ligand>
</feature>
<dbReference type="InterPro" id="IPR032677">
    <property type="entry name" value="GTP_cyclohydro_II"/>
</dbReference>
<evidence type="ECO:0000256" key="16">
    <source>
        <dbReference type="ARBA" id="ARBA00023239"/>
    </source>
</evidence>
<dbReference type="UniPathway" id="UPA00275">
    <property type="reaction ID" value="UER00399"/>
</dbReference>
<evidence type="ECO:0000256" key="1">
    <source>
        <dbReference type="ARBA" id="ARBA00000141"/>
    </source>
</evidence>
<evidence type="ECO:0000256" key="14">
    <source>
        <dbReference type="ARBA" id="ARBA00023134"/>
    </source>
</evidence>
<dbReference type="GO" id="GO:0005829">
    <property type="term" value="C:cytosol"/>
    <property type="evidence" value="ECO:0007669"/>
    <property type="project" value="TreeGrafter"/>
</dbReference>
<feature type="active site" description="Proton acceptor" evidence="20">
    <location>
        <position position="346"/>
    </location>
</feature>
<feature type="binding site" evidence="20">
    <location>
        <position position="284"/>
    </location>
    <ligand>
        <name>Zn(2+)</name>
        <dbReference type="ChEBI" id="CHEBI:29105"/>
        <note>catalytic</note>
    </ligand>
</feature>
<evidence type="ECO:0000256" key="4">
    <source>
        <dbReference type="ARBA" id="ARBA00004853"/>
    </source>
</evidence>
<organism evidence="23 24">
    <name type="scientific">Parasaccharibacter apium</name>
    <dbReference type="NCBI Taxonomy" id="1510841"/>
    <lineage>
        <taxon>Bacteria</taxon>
        <taxon>Pseudomonadati</taxon>
        <taxon>Pseudomonadota</taxon>
        <taxon>Alphaproteobacteria</taxon>
        <taxon>Acetobacterales</taxon>
        <taxon>Acetobacteraceae</taxon>
        <taxon>Parasaccharibacter</taxon>
    </lineage>
</organism>
<feature type="binding site" evidence="21">
    <location>
        <position position="30"/>
    </location>
    <ligand>
        <name>Mg(2+)</name>
        <dbReference type="ChEBI" id="CHEBI:18420"/>
        <label>2</label>
    </ligand>
</feature>
<proteinExistence type="inferred from homology"/>
<comment type="similarity">
    <text evidence="6">In the N-terminal section; belongs to the DHBP synthase family.</text>
</comment>
<dbReference type="EC" id="3.5.4.25" evidence="20"/>
<gene>
    <name evidence="20" type="primary">ribA</name>
    <name evidence="21" type="synonym">ribB</name>
    <name evidence="23" type="ORF">SACS_0633</name>
</gene>
<dbReference type="GO" id="GO:0008270">
    <property type="term" value="F:zinc ion binding"/>
    <property type="evidence" value="ECO:0007669"/>
    <property type="project" value="UniProtKB-UniRule"/>
</dbReference>
<dbReference type="HAMAP" id="MF_00179">
    <property type="entry name" value="RibA"/>
    <property type="match status" value="1"/>
</dbReference>
<feature type="binding site" evidence="20">
    <location>
        <position position="374"/>
    </location>
    <ligand>
        <name>GTP</name>
        <dbReference type="ChEBI" id="CHEBI:37565"/>
    </ligand>
</feature>
<dbReference type="InterPro" id="IPR017945">
    <property type="entry name" value="DHBP_synth_RibB-like_a/b_dom"/>
</dbReference>
<evidence type="ECO:0000256" key="11">
    <source>
        <dbReference type="ARBA" id="ARBA00022801"/>
    </source>
</evidence>
<evidence type="ECO:0000313" key="23">
    <source>
        <dbReference type="EMBL" id="CDG33371.1"/>
    </source>
</evidence>
<dbReference type="InterPro" id="IPR000926">
    <property type="entry name" value="RibA"/>
</dbReference>